<dbReference type="PANTHER" id="PTHR12461">
    <property type="entry name" value="HYPOXIA-INDUCIBLE FACTOR 1 ALPHA INHIBITOR-RELATED"/>
    <property type="match status" value="1"/>
</dbReference>
<dbReference type="Pfam" id="PF13621">
    <property type="entry name" value="Cupin_8"/>
    <property type="match status" value="1"/>
</dbReference>
<evidence type="ECO:0000313" key="3">
    <source>
        <dbReference type="EMBL" id="KAG8468410.1"/>
    </source>
</evidence>
<feature type="domain" description="JmjC" evidence="2">
    <location>
        <begin position="416"/>
        <end position="551"/>
    </location>
</feature>
<sequence>MGGPVGAWDVFGEESAKGKDPLREAAPAPRASEHAHFAASRAMWPSDGGWTLARARAELARDLRERCEPACGALRACEPYGRATAGCARAIAAAFDETGGTGADAERLHAAFDAARRVVDLCVAQLDEGDWPDPAWQAASLLALGVQLCAALLAAEMEPAHEPQAIGRLALWLLASAVTARERARWCGALLREAEARISRAVALCGAPYAGSTYAGGVWGAAPRVGLAAALAASFGPPSRAPCDSLAIPARVQLPPLDAARAVERADARALAPVAFYSRYVLPRAPVVLCGLLADERWAALDALADLRWLREQHGGLLVPVNLGCPLIDGSSTEADERAQAAPYASYGGECALPLRELIDSYLARSIATQPAADADAAAARADSCAPAGGGARGARPADEEAHAPVAYMSQHVLFHQAPALQELITVPAHALGRSLAPVNAWIGTRGTVTALHADPQHNLLAQVAGFKYVRLYARDAEADIYAEVLRSANTNSFGRSPVRVEAPDLRRFPRFSRAPYLELVLAPGEVLFIPRGHWHYVRSLSASVSVNFWM</sequence>
<accession>A0A8J6CFV7</accession>
<dbReference type="PANTHER" id="PTHR12461:SF105">
    <property type="entry name" value="HYPOXIA-INDUCIBLE FACTOR 1-ALPHA INHIBITOR"/>
    <property type="match status" value="1"/>
</dbReference>
<gene>
    <name evidence="3" type="ORF">KFE25_013493</name>
</gene>
<comment type="caution">
    <text evidence="3">The sequence shown here is derived from an EMBL/GenBank/DDBJ whole genome shotgun (WGS) entry which is preliminary data.</text>
</comment>
<feature type="compositionally biased region" description="Basic and acidic residues" evidence="1">
    <location>
        <begin position="14"/>
        <end position="23"/>
    </location>
</feature>
<evidence type="ECO:0000259" key="2">
    <source>
        <dbReference type="PROSITE" id="PS51184"/>
    </source>
</evidence>
<protein>
    <recommendedName>
        <fullName evidence="2">JmjC domain-containing protein</fullName>
    </recommendedName>
</protein>
<proteinExistence type="predicted"/>
<dbReference type="SUPFAM" id="SSF51197">
    <property type="entry name" value="Clavaminate synthase-like"/>
    <property type="match status" value="1"/>
</dbReference>
<reference evidence="3" key="1">
    <citation type="submission" date="2021-05" db="EMBL/GenBank/DDBJ databases">
        <title>The genome of the haptophyte Pavlova lutheri (Diacronema luteri, Pavlovales) - a model for lipid biosynthesis in eukaryotic algae.</title>
        <authorList>
            <person name="Hulatt C.J."/>
            <person name="Posewitz M.C."/>
        </authorList>
    </citation>
    <scope>NUCLEOTIDE SEQUENCE</scope>
    <source>
        <strain evidence="3">NIVA-4/92</strain>
    </source>
</reference>
<keyword evidence="4" id="KW-1185">Reference proteome</keyword>
<evidence type="ECO:0000313" key="4">
    <source>
        <dbReference type="Proteomes" id="UP000751190"/>
    </source>
</evidence>
<dbReference type="SMART" id="SM00558">
    <property type="entry name" value="JmjC"/>
    <property type="match status" value="1"/>
</dbReference>
<feature type="region of interest" description="Disordered" evidence="1">
    <location>
        <begin position="1"/>
        <end position="31"/>
    </location>
</feature>
<dbReference type="EMBL" id="JAGTXO010000004">
    <property type="protein sequence ID" value="KAG8468410.1"/>
    <property type="molecule type" value="Genomic_DNA"/>
</dbReference>
<dbReference type="OrthoDB" id="47172at2759"/>
<dbReference type="Gene3D" id="2.60.120.650">
    <property type="entry name" value="Cupin"/>
    <property type="match status" value="1"/>
</dbReference>
<name>A0A8J6CFV7_DIALT</name>
<dbReference type="Proteomes" id="UP000751190">
    <property type="component" value="Unassembled WGS sequence"/>
</dbReference>
<dbReference type="InterPro" id="IPR003347">
    <property type="entry name" value="JmjC_dom"/>
</dbReference>
<evidence type="ECO:0000256" key="1">
    <source>
        <dbReference type="SAM" id="MobiDB-lite"/>
    </source>
</evidence>
<dbReference type="AlphaFoldDB" id="A0A8J6CFV7"/>
<dbReference type="PROSITE" id="PS51184">
    <property type="entry name" value="JMJC"/>
    <property type="match status" value="1"/>
</dbReference>
<organism evidence="3 4">
    <name type="scientific">Diacronema lutheri</name>
    <name type="common">Unicellular marine alga</name>
    <name type="synonym">Monochrysis lutheri</name>
    <dbReference type="NCBI Taxonomy" id="2081491"/>
    <lineage>
        <taxon>Eukaryota</taxon>
        <taxon>Haptista</taxon>
        <taxon>Haptophyta</taxon>
        <taxon>Pavlovophyceae</taxon>
        <taxon>Pavlovales</taxon>
        <taxon>Pavlovaceae</taxon>
        <taxon>Diacronema</taxon>
    </lineage>
</organism>
<dbReference type="InterPro" id="IPR041667">
    <property type="entry name" value="Cupin_8"/>
</dbReference>